<sequence>MRDEDVLERYSSFLFLVTNTMKFLSVALVSISTVATVNGATVEFFVNKACDSASESFRGNCNFCADPPFDWGAVRFSDIPADSRVTIHNQDGCTSASQVGQGFGPSCWLQGATKLRSAFVACPGDRAASANMTLDAEEAHE</sequence>
<organism evidence="1 2">
    <name type="scientific">Cerrena zonata</name>
    <dbReference type="NCBI Taxonomy" id="2478898"/>
    <lineage>
        <taxon>Eukaryota</taxon>
        <taxon>Fungi</taxon>
        <taxon>Dikarya</taxon>
        <taxon>Basidiomycota</taxon>
        <taxon>Agaricomycotina</taxon>
        <taxon>Agaricomycetes</taxon>
        <taxon>Polyporales</taxon>
        <taxon>Cerrenaceae</taxon>
        <taxon>Cerrena</taxon>
    </lineage>
</organism>
<protein>
    <submittedName>
        <fullName evidence="1">Uncharacterized protein</fullName>
    </submittedName>
</protein>
<dbReference type="EMBL" id="JASBNA010000011">
    <property type="protein sequence ID" value="KAK7688096.1"/>
    <property type="molecule type" value="Genomic_DNA"/>
</dbReference>
<accession>A0AAW0GES2</accession>
<proteinExistence type="predicted"/>
<keyword evidence="2" id="KW-1185">Reference proteome</keyword>
<reference evidence="1 2" key="1">
    <citation type="submission" date="2022-09" db="EMBL/GenBank/DDBJ databases">
        <authorList>
            <person name="Palmer J.M."/>
        </authorList>
    </citation>
    <scope>NUCLEOTIDE SEQUENCE [LARGE SCALE GENOMIC DNA]</scope>
    <source>
        <strain evidence="1 2">DSM 7382</strain>
    </source>
</reference>
<comment type="caution">
    <text evidence="1">The sequence shown here is derived from an EMBL/GenBank/DDBJ whole genome shotgun (WGS) entry which is preliminary data.</text>
</comment>
<evidence type="ECO:0000313" key="2">
    <source>
        <dbReference type="Proteomes" id="UP001385951"/>
    </source>
</evidence>
<dbReference type="AlphaFoldDB" id="A0AAW0GES2"/>
<evidence type="ECO:0000313" key="1">
    <source>
        <dbReference type="EMBL" id="KAK7688096.1"/>
    </source>
</evidence>
<dbReference type="Proteomes" id="UP001385951">
    <property type="component" value="Unassembled WGS sequence"/>
</dbReference>
<name>A0AAW0GES2_9APHY</name>
<gene>
    <name evidence="1" type="ORF">QCA50_008466</name>
</gene>